<dbReference type="GO" id="GO:0000014">
    <property type="term" value="F:single-stranded DNA endodeoxyribonuclease activity"/>
    <property type="evidence" value="ECO:0007669"/>
    <property type="project" value="TreeGrafter"/>
</dbReference>
<evidence type="ECO:0000313" key="7">
    <source>
        <dbReference type="Proteomes" id="UP000694844"/>
    </source>
</evidence>
<dbReference type="Pfam" id="PF01223">
    <property type="entry name" value="Endonuclease_NS"/>
    <property type="match status" value="1"/>
</dbReference>
<dbReference type="SUPFAM" id="SSF54060">
    <property type="entry name" value="His-Me finger endonucleases"/>
    <property type="match status" value="1"/>
</dbReference>
<dbReference type="Gene3D" id="3.40.570.10">
    <property type="entry name" value="Extracellular Endonuclease, subunit A"/>
    <property type="match status" value="1"/>
</dbReference>
<accession>A0A8B8BMJ1</accession>
<dbReference type="InterPro" id="IPR044929">
    <property type="entry name" value="DNA/RNA_non-sp_Endonuclease_sf"/>
</dbReference>
<dbReference type="OrthoDB" id="5418055at2759"/>
<reference evidence="8" key="1">
    <citation type="submission" date="2025-08" db="UniProtKB">
        <authorList>
            <consortium name="RefSeq"/>
        </authorList>
    </citation>
    <scope>IDENTIFICATION</scope>
    <source>
        <tissue evidence="8">Whole sample</tissue>
    </source>
</reference>
<evidence type="ECO:0000256" key="4">
    <source>
        <dbReference type="SAM" id="MobiDB-lite"/>
    </source>
</evidence>
<dbReference type="InterPro" id="IPR020821">
    <property type="entry name" value="ENPP1-3/EXOG-like_nuc-like"/>
</dbReference>
<dbReference type="SMART" id="SM00477">
    <property type="entry name" value="NUC"/>
    <property type="match status" value="1"/>
</dbReference>
<dbReference type="KEGG" id="cvn:111111711"/>
<dbReference type="CDD" id="cd00091">
    <property type="entry name" value="NUC"/>
    <property type="match status" value="1"/>
</dbReference>
<dbReference type="InterPro" id="IPR001604">
    <property type="entry name" value="Endo_G_ENPP1-like_dom"/>
</dbReference>
<evidence type="ECO:0000256" key="3">
    <source>
        <dbReference type="PIRSR" id="PIRSR640255-2"/>
    </source>
</evidence>
<gene>
    <name evidence="8" type="primary">LOC111111711</name>
</gene>
<evidence type="ECO:0000259" key="5">
    <source>
        <dbReference type="SMART" id="SM00477"/>
    </source>
</evidence>
<protein>
    <submittedName>
        <fullName evidence="8">Nuclease EXOG, mitochondrial-like</fullName>
    </submittedName>
</protein>
<evidence type="ECO:0000259" key="6">
    <source>
        <dbReference type="SMART" id="SM00892"/>
    </source>
</evidence>
<evidence type="ECO:0000313" key="8">
    <source>
        <dbReference type="RefSeq" id="XP_022304552.1"/>
    </source>
</evidence>
<dbReference type="Proteomes" id="UP000694844">
    <property type="component" value="Chromosome 9"/>
</dbReference>
<dbReference type="GO" id="GO:0005743">
    <property type="term" value="C:mitochondrial inner membrane"/>
    <property type="evidence" value="ECO:0007669"/>
    <property type="project" value="TreeGrafter"/>
</dbReference>
<dbReference type="GO" id="GO:0003676">
    <property type="term" value="F:nucleic acid binding"/>
    <property type="evidence" value="ECO:0007669"/>
    <property type="project" value="InterPro"/>
</dbReference>
<feature type="active site" description="Proton acceptor" evidence="2">
    <location>
        <position position="131"/>
    </location>
</feature>
<proteinExistence type="inferred from homology"/>
<evidence type="ECO:0000256" key="2">
    <source>
        <dbReference type="PIRSR" id="PIRSR640255-1"/>
    </source>
</evidence>
<comment type="similarity">
    <text evidence="1">Belongs to the DNA/RNA non-specific endonuclease family.</text>
</comment>
<name>A0A8B8BMJ1_CRAVI</name>
<dbReference type="PANTHER" id="PTHR13966:SF19">
    <property type="entry name" value="NUCLEASE EXOG, MITOCHONDRIAL"/>
    <property type="match status" value="1"/>
</dbReference>
<organism evidence="7 8">
    <name type="scientific">Crassostrea virginica</name>
    <name type="common">Eastern oyster</name>
    <dbReference type="NCBI Taxonomy" id="6565"/>
    <lineage>
        <taxon>Eukaryota</taxon>
        <taxon>Metazoa</taxon>
        <taxon>Spiralia</taxon>
        <taxon>Lophotrochozoa</taxon>
        <taxon>Mollusca</taxon>
        <taxon>Bivalvia</taxon>
        <taxon>Autobranchia</taxon>
        <taxon>Pteriomorphia</taxon>
        <taxon>Ostreida</taxon>
        <taxon>Ostreoidea</taxon>
        <taxon>Ostreidae</taxon>
        <taxon>Crassostrea</taxon>
    </lineage>
</organism>
<sequence>MSFTRGFFTGTVTTLFAVGVYQYSNELPPQVYQGEKSGSLFPQEVSEAIKRRILRYGVPQRGEAPLIYSNHILSYDRSKRTPVWVAERITQDQTQGSANRKHSKFIPDPGIPSPFTAENSDYVRSGWSKGHMAPAGNNKFDQRAMDETFYLTNIVPQDMDNNAGFWNRLESYCRDLTQRFDGVQILSGPLTLPTQTDPQGQKLVVYPVIGPNEVAVPTHLYKIILVESNGTPSAIGCFIVPNKPIKNKNSLKEFQVSLEEVQKRTGVEFFPMLDHVNLKNLCYVDSCNLGKRHTG</sequence>
<dbReference type="InterPro" id="IPR044925">
    <property type="entry name" value="His-Me_finger_sf"/>
</dbReference>
<dbReference type="GeneID" id="111111711"/>
<dbReference type="RefSeq" id="XP_022304552.1">
    <property type="nucleotide sequence ID" value="XM_022448844.1"/>
</dbReference>
<dbReference type="GO" id="GO:0004521">
    <property type="term" value="F:RNA endonuclease activity"/>
    <property type="evidence" value="ECO:0007669"/>
    <property type="project" value="TreeGrafter"/>
</dbReference>
<feature type="domain" description="ENPP1-3/EXOG-like endonuclease/phosphodiesterase" evidence="5">
    <location>
        <begin position="68"/>
        <end position="276"/>
    </location>
</feature>
<dbReference type="GO" id="GO:0008409">
    <property type="term" value="F:5'-3' exonuclease activity"/>
    <property type="evidence" value="ECO:0007669"/>
    <property type="project" value="TreeGrafter"/>
</dbReference>
<keyword evidence="3" id="KW-0479">Metal-binding</keyword>
<dbReference type="InterPro" id="IPR040255">
    <property type="entry name" value="Non-specific_endonuclease"/>
</dbReference>
<feature type="binding site" evidence="3">
    <location>
        <position position="162"/>
    </location>
    <ligand>
        <name>Mg(2+)</name>
        <dbReference type="ChEBI" id="CHEBI:18420"/>
        <note>catalytic</note>
    </ligand>
</feature>
<dbReference type="SMART" id="SM00892">
    <property type="entry name" value="Endonuclease_NS"/>
    <property type="match status" value="1"/>
</dbReference>
<dbReference type="GO" id="GO:0046872">
    <property type="term" value="F:metal ion binding"/>
    <property type="evidence" value="ECO:0007669"/>
    <property type="project" value="UniProtKB-KW"/>
</dbReference>
<feature type="domain" description="DNA/RNA non-specific endonuclease/pyrophosphatase/phosphodiesterase" evidence="6">
    <location>
        <begin position="67"/>
        <end position="276"/>
    </location>
</feature>
<dbReference type="GO" id="GO:0005634">
    <property type="term" value="C:nucleus"/>
    <property type="evidence" value="ECO:0007669"/>
    <property type="project" value="TreeGrafter"/>
</dbReference>
<evidence type="ECO:0000256" key="1">
    <source>
        <dbReference type="ARBA" id="ARBA00010052"/>
    </source>
</evidence>
<dbReference type="PANTHER" id="PTHR13966">
    <property type="entry name" value="ENDONUCLEASE RELATED"/>
    <property type="match status" value="1"/>
</dbReference>
<keyword evidence="7" id="KW-1185">Reference proteome</keyword>
<dbReference type="AlphaFoldDB" id="A0A8B8BMJ1"/>
<feature type="region of interest" description="Disordered" evidence="4">
    <location>
        <begin position="91"/>
        <end position="111"/>
    </location>
</feature>
<dbReference type="GO" id="GO:0006309">
    <property type="term" value="P:apoptotic DNA fragmentation"/>
    <property type="evidence" value="ECO:0007669"/>
    <property type="project" value="TreeGrafter"/>
</dbReference>